<dbReference type="EMBL" id="MCFL01000001">
    <property type="protein sequence ID" value="ORZ41463.1"/>
    <property type="molecule type" value="Genomic_DNA"/>
</dbReference>
<protein>
    <submittedName>
        <fullName evidence="1">Uncharacterized protein</fullName>
    </submittedName>
</protein>
<dbReference type="Pfam" id="PF18759">
    <property type="entry name" value="Plavaka"/>
    <property type="match status" value="1"/>
</dbReference>
<evidence type="ECO:0000313" key="1">
    <source>
        <dbReference type="EMBL" id="ORZ41463.1"/>
    </source>
</evidence>
<organism evidence="1 2">
    <name type="scientific">Catenaria anguillulae PL171</name>
    <dbReference type="NCBI Taxonomy" id="765915"/>
    <lineage>
        <taxon>Eukaryota</taxon>
        <taxon>Fungi</taxon>
        <taxon>Fungi incertae sedis</taxon>
        <taxon>Blastocladiomycota</taxon>
        <taxon>Blastocladiomycetes</taxon>
        <taxon>Blastocladiales</taxon>
        <taxon>Catenariaceae</taxon>
        <taxon>Catenaria</taxon>
    </lineage>
</organism>
<gene>
    <name evidence="1" type="ORF">BCR44DRAFT_103956</name>
</gene>
<keyword evidence="2" id="KW-1185">Reference proteome</keyword>
<dbReference type="AlphaFoldDB" id="A0A1Y2I5W4"/>
<name>A0A1Y2I5W4_9FUNG</name>
<accession>A0A1Y2I5W4</accession>
<feature type="non-terminal residue" evidence="1">
    <location>
        <position position="1"/>
    </location>
</feature>
<dbReference type="Proteomes" id="UP000193411">
    <property type="component" value="Unassembled WGS sequence"/>
</dbReference>
<dbReference type="OrthoDB" id="2418900at2759"/>
<proteinExistence type="predicted"/>
<sequence length="109" mass="12090">NRAAWPLYIHLAGYDKDVHGRPLIHASAVIGYLIQLSTYKKAAQQYVASHIVPIILTDTLYVCPPSGVIMRFPTGQCYLTHPQLLAYLGDLPELALVTLVKQNRACPMC</sequence>
<feature type="non-terminal residue" evidence="1">
    <location>
        <position position="109"/>
    </location>
</feature>
<dbReference type="InterPro" id="IPR041078">
    <property type="entry name" value="Plavaka"/>
</dbReference>
<reference evidence="1 2" key="1">
    <citation type="submission" date="2016-07" db="EMBL/GenBank/DDBJ databases">
        <title>Pervasive Adenine N6-methylation of Active Genes in Fungi.</title>
        <authorList>
            <consortium name="DOE Joint Genome Institute"/>
            <person name="Mondo S.J."/>
            <person name="Dannebaum R.O."/>
            <person name="Kuo R.C."/>
            <person name="Labutti K."/>
            <person name="Haridas S."/>
            <person name="Kuo A."/>
            <person name="Salamov A."/>
            <person name="Ahrendt S.R."/>
            <person name="Lipzen A."/>
            <person name="Sullivan W."/>
            <person name="Andreopoulos W.B."/>
            <person name="Clum A."/>
            <person name="Lindquist E."/>
            <person name="Daum C."/>
            <person name="Ramamoorthy G.K."/>
            <person name="Gryganskyi A."/>
            <person name="Culley D."/>
            <person name="Magnuson J.K."/>
            <person name="James T.Y."/>
            <person name="O'Malley M.A."/>
            <person name="Stajich J.E."/>
            <person name="Spatafora J.W."/>
            <person name="Visel A."/>
            <person name="Grigoriev I.V."/>
        </authorList>
    </citation>
    <scope>NUCLEOTIDE SEQUENCE [LARGE SCALE GENOMIC DNA]</scope>
    <source>
        <strain evidence="1 2">PL171</strain>
    </source>
</reference>
<comment type="caution">
    <text evidence="1">The sequence shown here is derived from an EMBL/GenBank/DDBJ whole genome shotgun (WGS) entry which is preliminary data.</text>
</comment>
<evidence type="ECO:0000313" key="2">
    <source>
        <dbReference type="Proteomes" id="UP000193411"/>
    </source>
</evidence>